<proteinExistence type="predicted"/>
<reference evidence="2" key="1">
    <citation type="journal article" date="2023" name="Nat. Plants">
        <title>Single-cell RNA sequencing provides a high-resolution roadmap for understanding the multicellular compartmentation of specialized metabolism.</title>
        <authorList>
            <person name="Sun S."/>
            <person name="Shen X."/>
            <person name="Li Y."/>
            <person name="Li Y."/>
            <person name="Wang S."/>
            <person name="Li R."/>
            <person name="Zhang H."/>
            <person name="Shen G."/>
            <person name="Guo B."/>
            <person name="Wei J."/>
            <person name="Xu J."/>
            <person name="St-Pierre B."/>
            <person name="Chen S."/>
            <person name="Sun C."/>
        </authorList>
    </citation>
    <scope>NUCLEOTIDE SEQUENCE [LARGE SCALE GENOMIC DNA]</scope>
</reference>
<protein>
    <submittedName>
        <fullName evidence="1">Uncharacterized protein</fullName>
    </submittedName>
</protein>
<accession>A0ACC0AVC8</accession>
<sequence length="139" mass="16626">MGRECFGIIVDAPSTSDTPTASDAVEGEHKDVDDISILLITKVKRLYLWILFIIMECWRLLWMWQCMHLCISRFSLFHPEIVLSYKFNNLRLNKVAEAEVQHIHEFSYRFSEHWKIAHLKDERHPEIGKDRENQKEKFH</sequence>
<keyword evidence="2" id="KW-1185">Reference proteome</keyword>
<organism evidence="1 2">
    <name type="scientific">Catharanthus roseus</name>
    <name type="common">Madagascar periwinkle</name>
    <name type="synonym">Vinca rosea</name>
    <dbReference type="NCBI Taxonomy" id="4058"/>
    <lineage>
        <taxon>Eukaryota</taxon>
        <taxon>Viridiplantae</taxon>
        <taxon>Streptophyta</taxon>
        <taxon>Embryophyta</taxon>
        <taxon>Tracheophyta</taxon>
        <taxon>Spermatophyta</taxon>
        <taxon>Magnoliopsida</taxon>
        <taxon>eudicotyledons</taxon>
        <taxon>Gunneridae</taxon>
        <taxon>Pentapetalae</taxon>
        <taxon>asterids</taxon>
        <taxon>lamiids</taxon>
        <taxon>Gentianales</taxon>
        <taxon>Apocynaceae</taxon>
        <taxon>Rauvolfioideae</taxon>
        <taxon>Vinceae</taxon>
        <taxon>Catharanthinae</taxon>
        <taxon>Catharanthus</taxon>
    </lineage>
</organism>
<evidence type="ECO:0000313" key="2">
    <source>
        <dbReference type="Proteomes" id="UP001060085"/>
    </source>
</evidence>
<name>A0ACC0AVC8_CATRO</name>
<comment type="caution">
    <text evidence="1">The sequence shown here is derived from an EMBL/GenBank/DDBJ whole genome shotgun (WGS) entry which is preliminary data.</text>
</comment>
<evidence type="ECO:0000313" key="1">
    <source>
        <dbReference type="EMBL" id="KAI5664064.1"/>
    </source>
</evidence>
<dbReference type="EMBL" id="CM044705">
    <property type="protein sequence ID" value="KAI5664064.1"/>
    <property type="molecule type" value="Genomic_DNA"/>
</dbReference>
<gene>
    <name evidence="1" type="ORF">M9H77_23387</name>
</gene>
<dbReference type="Proteomes" id="UP001060085">
    <property type="component" value="Linkage Group LG05"/>
</dbReference>